<sequence>MEEEGKSKEEVMVEGMKKNRGGRKMVDDRRGWVGGDKIGGKRGRKRKKGGIVIVGNFGEVVNVRLVMDHAVNLSRGFGYVEFKIRTDAEKALAYMDGGQIDGNVVRAKFTLPERKKVSPPPKVVPTVSKRDAPKIDNVGADVEKDGPKRQREPSPRRKPHSPLRRRSPIARRGGSPRREPDSPLRRRVDSPVRRRGESPYHRGETPPRRRPASPGRGRSPSSPPRRNRSPARASPRRIRGSPIRRRSPIPPRRRSPPPRRARSPPRRSPVNRRRSRSPIRRPVRSRSRSISPRRGRAPVPRRGRSSSYSDSPSPRKVGRRVSRSRSPRRPLRGRSTSNSSSSSSPPPPRKP</sequence>
<keyword evidence="1 2" id="KW-0694">RNA-binding</keyword>
<evidence type="ECO:0000256" key="2">
    <source>
        <dbReference type="PROSITE-ProRule" id="PRU00176"/>
    </source>
</evidence>
<evidence type="ECO:0000313" key="6">
    <source>
        <dbReference type="Proteomes" id="UP000306102"/>
    </source>
</evidence>
<dbReference type="GO" id="GO:0005654">
    <property type="term" value="C:nucleoplasm"/>
    <property type="evidence" value="ECO:0007669"/>
    <property type="project" value="TreeGrafter"/>
</dbReference>
<dbReference type="InterPro" id="IPR000504">
    <property type="entry name" value="RRM_dom"/>
</dbReference>
<dbReference type="Proteomes" id="UP000306102">
    <property type="component" value="Unassembled WGS sequence"/>
</dbReference>
<dbReference type="InterPro" id="IPR012677">
    <property type="entry name" value="Nucleotide-bd_a/b_plait_sf"/>
</dbReference>
<feature type="compositionally biased region" description="Basic and acidic residues" evidence="3">
    <location>
        <begin position="1"/>
        <end position="17"/>
    </location>
</feature>
<dbReference type="GO" id="GO:0061574">
    <property type="term" value="C:ASAP complex"/>
    <property type="evidence" value="ECO:0007669"/>
    <property type="project" value="TreeGrafter"/>
</dbReference>
<name>A0A4S4E3E3_CAMSN</name>
<evidence type="ECO:0000259" key="4">
    <source>
        <dbReference type="PROSITE" id="PS50102"/>
    </source>
</evidence>
<feature type="compositionally biased region" description="Basic and acidic residues" evidence="3">
    <location>
        <begin position="176"/>
        <end position="207"/>
    </location>
</feature>
<feature type="compositionally biased region" description="Basic residues" evidence="3">
    <location>
        <begin position="156"/>
        <end position="169"/>
    </location>
</feature>
<dbReference type="PANTHER" id="PTHR15481">
    <property type="entry name" value="RIBONUCLEIC ACID BINDING PROTEIN S1"/>
    <property type="match status" value="1"/>
</dbReference>
<dbReference type="GO" id="GO:0000398">
    <property type="term" value="P:mRNA splicing, via spliceosome"/>
    <property type="evidence" value="ECO:0007669"/>
    <property type="project" value="TreeGrafter"/>
</dbReference>
<dbReference type="SUPFAM" id="SSF54928">
    <property type="entry name" value="RNA-binding domain, RBD"/>
    <property type="match status" value="1"/>
</dbReference>
<protein>
    <recommendedName>
        <fullName evidence="4">RRM domain-containing protein</fullName>
    </recommendedName>
</protein>
<organism evidence="5 6">
    <name type="scientific">Camellia sinensis var. sinensis</name>
    <name type="common">China tea</name>
    <dbReference type="NCBI Taxonomy" id="542762"/>
    <lineage>
        <taxon>Eukaryota</taxon>
        <taxon>Viridiplantae</taxon>
        <taxon>Streptophyta</taxon>
        <taxon>Embryophyta</taxon>
        <taxon>Tracheophyta</taxon>
        <taxon>Spermatophyta</taxon>
        <taxon>Magnoliopsida</taxon>
        <taxon>eudicotyledons</taxon>
        <taxon>Gunneridae</taxon>
        <taxon>Pentapetalae</taxon>
        <taxon>asterids</taxon>
        <taxon>Ericales</taxon>
        <taxon>Theaceae</taxon>
        <taxon>Camellia</taxon>
    </lineage>
</organism>
<gene>
    <name evidence="5" type="ORF">TEA_022062</name>
</gene>
<comment type="caution">
    <text evidence="5">The sequence shown here is derived from an EMBL/GenBank/DDBJ whole genome shotgun (WGS) entry which is preliminary data.</text>
</comment>
<feature type="compositionally biased region" description="Basic residues" evidence="3">
    <location>
        <begin position="316"/>
        <end position="332"/>
    </location>
</feature>
<dbReference type="InterPro" id="IPR035979">
    <property type="entry name" value="RBD_domain_sf"/>
</dbReference>
<dbReference type="GO" id="GO:0005737">
    <property type="term" value="C:cytoplasm"/>
    <property type="evidence" value="ECO:0007669"/>
    <property type="project" value="TreeGrafter"/>
</dbReference>
<dbReference type="PANTHER" id="PTHR15481:SF0">
    <property type="entry name" value="LD23870P-RELATED"/>
    <property type="match status" value="1"/>
</dbReference>
<dbReference type="SMART" id="SM00360">
    <property type="entry name" value="RRM"/>
    <property type="match status" value="1"/>
</dbReference>
<feature type="region of interest" description="Disordered" evidence="3">
    <location>
        <begin position="111"/>
        <end position="351"/>
    </location>
</feature>
<dbReference type="PROSITE" id="PS50102">
    <property type="entry name" value="RRM"/>
    <property type="match status" value="1"/>
</dbReference>
<evidence type="ECO:0000256" key="3">
    <source>
        <dbReference type="SAM" id="MobiDB-lite"/>
    </source>
</evidence>
<accession>A0A4S4E3E3</accession>
<reference evidence="5 6" key="1">
    <citation type="journal article" date="2018" name="Proc. Natl. Acad. Sci. U.S.A.">
        <title>Draft genome sequence of Camellia sinensis var. sinensis provides insights into the evolution of the tea genome and tea quality.</title>
        <authorList>
            <person name="Wei C."/>
            <person name="Yang H."/>
            <person name="Wang S."/>
            <person name="Zhao J."/>
            <person name="Liu C."/>
            <person name="Gao L."/>
            <person name="Xia E."/>
            <person name="Lu Y."/>
            <person name="Tai Y."/>
            <person name="She G."/>
            <person name="Sun J."/>
            <person name="Cao H."/>
            <person name="Tong W."/>
            <person name="Gao Q."/>
            <person name="Li Y."/>
            <person name="Deng W."/>
            <person name="Jiang X."/>
            <person name="Wang W."/>
            <person name="Chen Q."/>
            <person name="Zhang S."/>
            <person name="Li H."/>
            <person name="Wu J."/>
            <person name="Wang P."/>
            <person name="Li P."/>
            <person name="Shi C."/>
            <person name="Zheng F."/>
            <person name="Jian J."/>
            <person name="Huang B."/>
            <person name="Shan D."/>
            <person name="Shi M."/>
            <person name="Fang C."/>
            <person name="Yue Y."/>
            <person name="Li F."/>
            <person name="Li D."/>
            <person name="Wei S."/>
            <person name="Han B."/>
            <person name="Jiang C."/>
            <person name="Yin Y."/>
            <person name="Xia T."/>
            <person name="Zhang Z."/>
            <person name="Bennetzen J.L."/>
            <person name="Zhao S."/>
            <person name="Wan X."/>
        </authorList>
    </citation>
    <scope>NUCLEOTIDE SEQUENCE [LARGE SCALE GENOMIC DNA]</scope>
    <source>
        <strain evidence="6">cv. Shuchazao</strain>
        <tissue evidence="5">Leaf</tissue>
    </source>
</reference>
<dbReference type="STRING" id="542762.A0A4S4E3E3"/>
<dbReference type="GO" id="GO:0003723">
    <property type="term" value="F:RNA binding"/>
    <property type="evidence" value="ECO:0007669"/>
    <property type="project" value="UniProtKB-UniRule"/>
</dbReference>
<feature type="domain" description="RRM" evidence="4">
    <location>
        <begin position="53"/>
        <end position="112"/>
    </location>
</feature>
<dbReference type="EMBL" id="SDRB02007904">
    <property type="protein sequence ID" value="THG10393.1"/>
    <property type="molecule type" value="Genomic_DNA"/>
</dbReference>
<dbReference type="Gene3D" id="3.30.70.330">
    <property type="match status" value="1"/>
</dbReference>
<feature type="compositionally biased region" description="Basic and acidic residues" evidence="3">
    <location>
        <begin position="141"/>
        <end position="155"/>
    </location>
</feature>
<evidence type="ECO:0000256" key="1">
    <source>
        <dbReference type="ARBA" id="ARBA00022884"/>
    </source>
</evidence>
<feature type="compositionally biased region" description="Basic residues" evidence="3">
    <location>
        <begin position="225"/>
        <end position="304"/>
    </location>
</feature>
<dbReference type="AlphaFoldDB" id="A0A4S4E3E3"/>
<feature type="compositionally biased region" description="Low complexity" evidence="3">
    <location>
        <begin position="333"/>
        <end position="343"/>
    </location>
</feature>
<feature type="compositionally biased region" description="Low complexity" evidence="3">
    <location>
        <begin position="305"/>
        <end position="315"/>
    </location>
</feature>
<dbReference type="Pfam" id="PF00076">
    <property type="entry name" value="RRM_1"/>
    <property type="match status" value="1"/>
</dbReference>
<proteinExistence type="predicted"/>
<evidence type="ECO:0000313" key="5">
    <source>
        <dbReference type="EMBL" id="THG10393.1"/>
    </source>
</evidence>
<keyword evidence="6" id="KW-1185">Reference proteome</keyword>
<feature type="region of interest" description="Disordered" evidence="3">
    <location>
        <begin position="1"/>
        <end position="43"/>
    </location>
</feature>